<dbReference type="Proteomes" id="UP000647860">
    <property type="component" value="Unassembled WGS sequence"/>
</dbReference>
<gene>
    <name evidence="1" type="ORF">Vgi01_28470</name>
</gene>
<keyword evidence="2" id="KW-1185">Reference proteome</keyword>
<protein>
    <submittedName>
        <fullName evidence="1">Uncharacterized protein</fullName>
    </submittedName>
</protein>
<reference evidence="1 2" key="1">
    <citation type="submission" date="2021-01" db="EMBL/GenBank/DDBJ databases">
        <title>Whole genome shotgun sequence of Verrucosispora gifhornensis NBRC 16317.</title>
        <authorList>
            <person name="Komaki H."/>
            <person name="Tamura T."/>
        </authorList>
    </citation>
    <scope>NUCLEOTIDE SEQUENCE [LARGE SCALE GENOMIC DNA]</scope>
    <source>
        <strain evidence="1 2">NBRC 16317</strain>
    </source>
</reference>
<comment type="caution">
    <text evidence="1">The sequence shown here is derived from an EMBL/GenBank/DDBJ whole genome shotgun (WGS) entry which is preliminary data.</text>
</comment>
<evidence type="ECO:0000313" key="2">
    <source>
        <dbReference type="Proteomes" id="UP000647860"/>
    </source>
</evidence>
<accession>A0ABQ4IE31</accession>
<proteinExistence type="predicted"/>
<evidence type="ECO:0000313" key="1">
    <source>
        <dbReference type="EMBL" id="GIJ16163.1"/>
    </source>
</evidence>
<name>A0ABQ4IE31_9ACTN</name>
<sequence length="78" mass="8151">MWSATVGLRGRGHGSAGTRLSTFAALTWVASRVVRANAHSRYYPDKTLGLWRFPAVPSVVGTSGTGRAGAYPGGACSR</sequence>
<organism evidence="1 2">
    <name type="scientific">Micromonospora gifhornensis</name>
    <dbReference type="NCBI Taxonomy" id="84594"/>
    <lineage>
        <taxon>Bacteria</taxon>
        <taxon>Bacillati</taxon>
        <taxon>Actinomycetota</taxon>
        <taxon>Actinomycetes</taxon>
        <taxon>Micromonosporales</taxon>
        <taxon>Micromonosporaceae</taxon>
        <taxon>Micromonospora</taxon>
    </lineage>
</organism>
<dbReference type="EMBL" id="BOPA01000019">
    <property type="protein sequence ID" value="GIJ16163.1"/>
    <property type="molecule type" value="Genomic_DNA"/>
</dbReference>